<evidence type="ECO:0000313" key="6">
    <source>
        <dbReference type="EMBL" id="CAB4946960.1"/>
    </source>
</evidence>
<dbReference type="EMBL" id="CAEZYX010000086">
    <property type="protein sequence ID" value="CAB4745051.1"/>
    <property type="molecule type" value="Genomic_DNA"/>
</dbReference>
<dbReference type="EMBL" id="CAFAAT010000079">
    <property type="protein sequence ID" value="CAB4808016.1"/>
    <property type="molecule type" value="Genomic_DNA"/>
</dbReference>
<dbReference type="EMBL" id="CAFAAE010000112">
    <property type="protein sequence ID" value="CAB4793833.1"/>
    <property type="molecule type" value="Genomic_DNA"/>
</dbReference>
<dbReference type="EMBL" id="CAEZWY010000056">
    <property type="protein sequence ID" value="CAB4671904.1"/>
    <property type="molecule type" value="Genomic_DNA"/>
</dbReference>
<evidence type="ECO:0000313" key="4">
    <source>
        <dbReference type="EMBL" id="CAB4793833.1"/>
    </source>
</evidence>
<dbReference type="EMBL" id="CAFBQT010000096">
    <property type="protein sequence ID" value="CAB5065146.1"/>
    <property type="molecule type" value="Genomic_DNA"/>
</dbReference>
<evidence type="ECO:0000313" key="2">
    <source>
        <dbReference type="EMBL" id="CAB4671904.1"/>
    </source>
</evidence>
<evidence type="ECO:0000313" key="3">
    <source>
        <dbReference type="EMBL" id="CAB4745051.1"/>
    </source>
</evidence>
<evidence type="ECO:0000313" key="5">
    <source>
        <dbReference type="EMBL" id="CAB4808016.1"/>
    </source>
</evidence>
<dbReference type="PROSITE" id="PS51257">
    <property type="entry name" value="PROKAR_LIPOPROTEIN"/>
    <property type="match status" value="1"/>
</dbReference>
<dbReference type="EMBL" id="CAEZUF010000097">
    <property type="protein sequence ID" value="CAB4597557.1"/>
    <property type="molecule type" value="Genomic_DNA"/>
</dbReference>
<organism evidence="4">
    <name type="scientific">freshwater metagenome</name>
    <dbReference type="NCBI Taxonomy" id="449393"/>
    <lineage>
        <taxon>unclassified sequences</taxon>
        <taxon>metagenomes</taxon>
        <taxon>ecological metagenomes</taxon>
    </lineage>
</organism>
<name>A0A6J6XDH0_9ZZZZ</name>
<proteinExistence type="predicted"/>
<evidence type="ECO:0000313" key="7">
    <source>
        <dbReference type="EMBL" id="CAB5065146.1"/>
    </source>
</evidence>
<dbReference type="AlphaFoldDB" id="A0A6J6XDH0"/>
<gene>
    <name evidence="1" type="ORF">UFOPK1791_00918</name>
    <name evidence="2" type="ORF">UFOPK2312_00613</name>
    <name evidence="3" type="ORF">UFOPK2802_00792</name>
    <name evidence="4" type="ORF">UFOPK2982_00762</name>
    <name evidence="5" type="ORF">UFOPK3083_00734</name>
    <name evidence="6" type="ORF">UFOPK3783_00635</name>
    <name evidence="7" type="ORF">UFOPK4355_00778</name>
</gene>
<sequence length="221" mass="24322">MILNLKRSKTLQISILALSLILISTGCGNPTNEFVSFKEDGVYFTVPTEWHAISNQELSDYEAKSTDAGAAERLAAVKWQVAYSPSPNIKPTDVFSIAAKESPIVFLRIRNLYPSEVNAVSFNALRDIVVPLSSWIDGSLAAPKFTLLDDQNFNDKGATGKRSVFSFAASNDKLETINQTVALSPDRTVLYVLIVRCSATCYTQNQSTLDKITDSFTIRGR</sequence>
<accession>A0A6J6XDH0</accession>
<reference evidence="4" key="1">
    <citation type="submission" date="2020-05" db="EMBL/GenBank/DDBJ databases">
        <authorList>
            <person name="Chiriac C."/>
            <person name="Salcher M."/>
            <person name="Ghai R."/>
            <person name="Kavagutti S V."/>
        </authorList>
    </citation>
    <scope>NUCLEOTIDE SEQUENCE</scope>
</reference>
<protein>
    <submittedName>
        <fullName evidence="4">Unannotated protein</fullName>
    </submittedName>
</protein>
<evidence type="ECO:0000313" key="1">
    <source>
        <dbReference type="EMBL" id="CAB4597557.1"/>
    </source>
</evidence>
<dbReference type="EMBL" id="CAFBNI010000069">
    <property type="protein sequence ID" value="CAB4946960.1"/>
    <property type="molecule type" value="Genomic_DNA"/>
</dbReference>